<dbReference type="GO" id="GO:0000150">
    <property type="term" value="F:DNA strand exchange activity"/>
    <property type="evidence" value="ECO:0007669"/>
    <property type="project" value="InterPro"/>
</dbReference>
<dbReference type="EMBL" id="JAPVES010000030">
    <property type="protein sequence ID" value="MCZ3372084.1"/>
    <property type="molecule type" value="Genomic_DNA"/>
</dbReference>
<protein>
    <submittedName>
        <fullName evidence="2">Helix-turn-helix domain-containing protein</fullName>
    </submittedName>
</protein>
<dbReference type="GO" id="GO:0003677">
    <property type="term" value="F:DNA binding"/>
    <property type="evidence" value="ECO:0007669"/>
    <property type="project" value="InterPro"/>
</dbReference>
<proteinExistence type="predicted"/>
<evidence type="ECO:0000313" key="2">
    <source>
        <dbReference type="EMBL" id="MCZ3364334.1"/>
    </source>
</evidence>
<comment type="caution">
    <text evidence="2">The sequence shown here is derived from an EMBL/GenBank/DDBJ whole genome shotgun (WGS) entry which is preliminary data.</text>
</comment>
<evidence type="ECO:0000313" key="4">
    <source>
        <dbReference type="Proteomes" id="UP001068021"/>
    </source>
</evidence>
<accession>A0A9E5DJA1</accession>
<dbReference type="InterPro" id="IPR009057">
    <property type="entry name" value="Homeodomain-like_sf"/>
</dbReference>
<keyword evidence="4" id="KW-1185">Reference proteome</keyword>
<evidence type="ECO:0000313" key="3">
    <source>
        <dbReference type="EMBL" id="MCZ3372084.1"/>
    </source>
</evidence>
<sequence length="156" mass="18084">MGEDENNEIYVKRALSSQVIMELLDRYPNLKKIKVPSSLYPRTSKKYLDALSELGIEVEPVIKRGRPKKYGSNEAELVQKMINEGVSPKDISDELEIPLKTVYYLKGTKLKRGRKPKYSKETEEKIKKLRDEGLRAKDISEKLNIPLRTVYCLIKR</sequence>
<dbReference type="Gene3D" id="1.10.10.60">
    <property type="entry name" value="Homeodomain-like"/>
    <property type="match status" value="2"/>
</dbReference>
<dbReference type="InterPro" id="IPR006120">
    <property type="entry name" value="Resolvase_HTH_dom"/>
</dbReference>
<dbReference type="AlphaFoldDB" id="A0A9E5DJA1"/>
<gene>
    <name evidence="3" type="ORF">O3H35_05520</name>
    <name evidence="2" type="ORF">O3H54_00425</name>
</gene>
<dbReference type="RefSeq" id="WP_245611170.1">
    <property type="nucleotide sequence ID" value="NZ_JAPVER010000018.1"/>
</dbReference>
<reference evidence="2" key="1">
    <citation type="submission" date="2022-12" db="EMBL/GenBank/DDBJ databases">
        <title>Reclassification of two methanogenic archaea species isolated from the Kolyma lowland permafrost.</title>
        <authorList>
            <person name="Trubitsyn V.E."/>
            <person name="Rivkina E.M."/>
            <person name="Shcherbakova V.A."/>
        </authorList>
    </citation>
    <scope>NUCLEOTIDE SEQUENCE</scope>
    <source>
        <strain evidence="2">M2</strain>
        <strain evidence="3">MK4</strain>
    </source>
</reference>
<feature type="domain" description="Resolvase HTH" evidence="1">
    <location>
        <begin position="113"/>
        <end position="151"/>
    </location>
</feature>
<name>A0A9E5DJA1_9EURY</name>
<feature type="domain" description="Resolvase HTH" evidence="1">
    <location>
        <begin position="65"/>
        <end position="103"/>
    </location>
</feature>
<dbReference type="Pfam" id="PF02796">
    <property type="entry name" value="HTH_7"/>
    <property type="match status" value="2"/>
</dbReference>
<dbReference type="Proteomes" id="UP001074446">
    <property type="component" value="Unassembled WGS sequence"/>
</dbReference>
<evidence type="ECO:0000259" key="1">
    <source>
        <dbReference type="Pfam" id="PF02796"/>
    </source>
</evidence>
<organism evidence="2 4">
    <name type="scientific">Methanobacterium veterum</name>
    <dbReference type="NCBI Taxonomy" id="408577"/>
    <lineage>
        <taxon>Archaea</taxon>
        <taxon>Methanobacteriati</taxon>
        <taxon>Methanobacteriota</taxon>
        <taxon>Methanomada group</taxon>
        <taxon>Methanobacteria</taxon>
        <taxon>Methanobacteriales</taxon>
        <taxon>Methanobacteriaceae</taxon>
        <taxon>Methanobacterium</taxon>
    </lineage>
</organism>
<dbReference type="Proteomes" id="UP001068021">
    <property type="component" value="Unassembled WGS sequence"/>
</dbReference>
<dbReference type="SUPFAM" id="SSF46689">
    <property type="entry name" value="Homeodomain-like"/>
    <property type="match status" value="1"/>
</dbReference>
<dbReference type="EMBL" id="JAPVER010000018">
    <property type="protein sequence ID" value="MCZ3364334.1"/>
    <property type="molecule type" value="Genomic_DNA"/>
</dbReference>